<organism evidence="1 2">
    <name type="scientific">Xylaria curta</name>
    <dbReference type="NCBI Taxonomy" id="42375"/>
    <lineage>
        <taxon>Eukaryota</taxon>
        <taxon>Fungi</taxon>
        <taxon>Dikarya</taxon>
        <taxon>Ascomycota</taxon>
        <taxon>Pezizomycotina</taxon>
        <taxon>Sordariomycetes</taxon>
        <taxon>Xylariomycetidae</taxon>
        <taxon>Xylariales</taxon>
        <taxon>Xylariaceae</taxon>
        <taxon>Xylaria</taxon>
    </lineage>
</organism>
<sequence>MSHTIWSPEDNDFDSVDSENLQARPDLDFEIAPDSGVFPATQNKYQTTLLHVNCNDDSEPARQPASQNGFGISSSTCSCSVPVEILPGYGYESNTQQYHQLIQVCPGGCNGGDEYDFDFDIGNGACLISDEAIHMALFKKAQALCDLEHPQNSFLEVVSTGIRWSARSPIPVYFSPSEGKLVPHSSAVTSGHLALIQARGHVDNIEMSFRTYYPQQAPQYMSNRNEPQHVSNRNEPQHVSNRNEPQYVSYNSEPQHMNNSNEPQYVSYNSEPQYASYNSEPQYASYNSEPQYASYSTGPQYASYNSEPQYASYSTGPQYLRNNKKSQYMRKNKPQYVSKTKNESLRRWERLFHILGKRKW</sequence>
<gene>
    <name evidence="1" type="ORF">NUW58_g1873</name>
</gene>
<dbReference type="EMBL" id="JAPDGR010000221">
    <property type="protein sequence ID" value="KAJ2993322.1"/>
    <property type="molecule type" value="Genomic_DNA"/>
</dbReference>
<name>A0ACC1PI69_9PEZI</name>
<keyword evidence="2" id="KW-1185">Reference proteome</keyword>
<evidence type="ECO:0000313" key="1">
    <source>
        <dbReference type="EMBL" id="KAJ2993322.1"/>
    </source>
</evidence>
<comment type="caution">
    <text evidence="1">The sequence shown here is derived from an EMBL/GenBank/DDBJ whole genome shotgun (WGS) entry which is preliminary data.</text>
</comment>
<protein>
    <submittedName>
        <fullName evidence="1">Uncharacterized protein</fullName>
    </submittedName>
</protein>
<proteinExistence type="predicted"/>
<dbReference type="Proteomes" id="UP001143856">
    <property type="component" value="Unassembled WGS sequence"/>
</dbReference>
<accession>A0ACC1PI69</accession>
<reference evidence="1" key="1">
    <citation type="submission" date="2022-10" db="EMBL/GenBank/DDBJ databases">
        <title>Genome Sequence of Xylaria curta.</title>
        <authorList>
            <person name="Buettner E."/>
        </authorList>
    </citation>
    <scope>NUCLEOTIDE SEQUENCE</scope>
    <source>
        <strain evidence="1">Babe10</strain>
    </source>
</reference>
<evidence type="ECO:0000313" key="2">
    <source>
        <dbReference type="Proteomes" id="UP001143856"/>
    </source>
</evidence>